<dbReference type="RefSeq" id="WP_211145121.1">
    <property type="nucleotide sequence ID" value="NZ_JAEEGB010000059.1"/>
</dbReference>
<proteinExistence type="predicted"/>
<evidence type="ECO:0000256" key="1">
    <source>
        <dbReference type="SAM" id="SignalP"/>
    </source>
</evidence>
<accession>A0A934M657</accession>
<protein>
    <recommendedName>
        <fullName evidence="4">SbsA Ig-like domain-containing protein</fullName>
    </recommendedName>
</protein>
<feature type="chain" id="PRO_5038341496" description="SbsA Ig-like domain-containing protein" evidence="1">
    <location>
        <begin position="27"/>
        <end position="236"/>
    </location>
</feature>
<evidence type="ECO:0008006" key="4">
    <source>
        <dbReference type="Google" id="ProtNLM"/>
    </source>
</evidence>
<name>A0A934M657_9CLOT</name>
<feature type="signal peptide" evidence="1">
    <location>
        <begin position="1"/>
        <end position="26"/>
    </location>
</feature>
<dbReference type="EMBL" id="JAEEGB010000059">
    <property type="protein sequence ID" value="MBI6875790.1"/>
    <property type="molecule type" value="Genomic_DNA"/>
</dbReference>
<reference evidence="2" key="1">
    <citation type="submission" date="2020-12" db="EMBL/GenBank/DDBJ databases">
        <title>Clostridium thailandense sp. nov., a novel acetogenic bacterium isolated from peat land soil in Thailand.</title>
        <authorList>
            <person name="Chaikitkaew S."/>
            <person name="Birkeland N.K."/>
        </authorList>
    </citation>
    <scope>NUCLEOTIDE SEQUENCE</scope>
    <source>
        <strain evidence="2">DSM 17425</strain>
    </source>
</reference>
<organism evidence="2 3">
    <name type="scientific">Clostridium aciditolerans</name>
    <dbReference type="NCBI Taxonomy" id="339861"/>
    <lineage>
        <taxon>Bacteria</taxon>
        <taxon>Bacillati</taxon>
        <taxon>Bacillota</taxon>
        <taxon>Clostridia</taxon>
        <taxon>Eubacteriales</taxon>
        <taxon>Clostridiaceae</taxon>
        <taxon>Clostridium</taxon>
    </lineage>
</organism>
<dbReference type="Proteomes" id="UP000622687">
    <property type="component" value="Unassembled WGS sequence"/>
</dbReference>
<comment type="caution">
    <text evidence="2">The sequence shown here is derived from an EMBL/GenBank/DDBJ whole genome shotgun (WGS) entry which is preliminary data.</text>
</comment>
<dbReference type="AlphaFoldDB" id="A0A934M657"/>
<evidence type="ECO:0000313" key="3">
    <source>
        <dbReference type="Proteomes" id="UP000622687"/>
    </source>
</evidence>
<keyword evidence="3" id="KW-1185">Reference proteome</keyword>
<gene>
    <name evidence="2" type="ORF">I6U51_24330</name>
</gene>
<sequence length="236" mass="25807">MKLKYKKLTACLALLGVIQFSTLSIGAMNIQSSNTVHAASSQTTERILQQKITTDTNKTWNINFNSEVDLYSIKDCIQVNEINNNQIGSTIPVTISQGSGYSIAINPPSGGYKKGQMYQVTIKKDARARNGKGMVRNNLMKFSIGDANTAIAKVEISPVLSMIKAITINDTTRTDIKKYKIEGNDNLFNIGETSVNVLDNKSSVQVYFYGADGYTVLGKATLNVNSSLSDTMLQIQ</sequence>
<evidence type="ECO:0000313" key="2">
    <source>
        <dbReference type="EMBL" id="MBI6875790.1"/>
    </source>
</evidence>
<keyword evidence="1" id="KW-0732">Signal</keyword>